<name>X6NV45_RETFI</name>
<proteinExistence type="predicted"/>
<protein>
    <submittedName>
        <fullName evidence="1">Uncharacterized protein</fullName>
    </submittedName>
</protein>
<sequence length="307" mass="34262">MESEVSTIDLTECLNKIKNCENVISAILLLSAVLPQLKMRGAVDYPFDINRLKNIATHSCDSQTSTYLWHLWALIQASRDLASLIDALNIIFEVSKKKTKPFELKIQRIVSTVIAKEMSEEVNTNLATKKSEGYITTENTCGSGYTYFANTDGSNSGCGILKELEPNALGHHSPNSLVKNLSRDMNGNPIREFGHLHSLVTDVETGTHSNVLLSSVTPITDEGQCNHASHANHDGSLQTFETETIHPTCCSSPLARKLRNQKRDAQFRRSLIEQDQILTQGYCFNYNNGNQNTQCFDVEEFERLTCT</sequence>
<dbReference type="Proteomes" id="UP000023152">
    <property type="component" value="Unassembled WGS sequence"/>
</dbReference>
<evidence type="ECO:0000313" key="1">
    <source>
        <dbReference type="EMBL" id="ETO29768.1"/>
    </source>
</evidence>
<evidence type="ECO:0000313" key="2">
    <source>
        <dbReference type="Proteomes" id="UP000023152"/>
    </source>
</evidence>
<gene>
    <name evidence="1" type="ORF">RFI_07352</name>
</gene>
<keyword evidence="2" id="KW-1185">Reference proteome</keyword>
<organism evidence="1 2">
    <name type="scientific">Reticulomyxa filosa</name>
    <dbReference type="NCBI Taxonomy" id="46433"/>
    <lineage>
        <taxon>Eukaryota</taxon>
        <taxon>Sar</taxon>
        <taxon>Rhizaria</taxon>
        <taxon>Retaria</taxon>
        <taxon>Foraminifera</taxon>
        <taxon>Monothalamids</taxon>
        <taxon>Reticulomyxidae</taxon>
        <taxon>Reticulomyxa</taxon>
    </lineage>
</organism>
<dbReference type="AlphaFoldDB" id="X6NV45"/>
<reference evidence="1 2" key="1">
    <citation type="journal article" date="2013" name="Curr. Biol.">
        <title>The Genome of the Foraminiferan Reticulomyxa filosa.</title>
        <authorList>
            <person name="Glockner G."/>
            <person name="Hulsmann N."/>
            <person name="Schleicher M."/>
            <person name="Noegel A.A."/>
            <person name="Eichinger L."/>
            <person name="Gallinger C."/>
            <person name="Pawlowski J."/>
            <person name="Sierra R."/>
            <person name="Euteneuer U."/>
            <person name="Pillet L."/>
            <person name="Moustafa A."/>
            <person name="Platzer M."/>
            <person name="Groth M."/>
            <person name="Szafranski K."/>
            <person name="Schliwa M."/>
        </authorList>
    </citation>
    <scope>NUCLEOTIDE SEQUENCE [LARGE SCALE GENOMIC DNA]</scope>
</reference>
<comment type="caution">
    <text evidence="1">The sequence shown here is derived from an EMBL/GenBank/DDBJ whole genome shotgun (WGS) entry which is preliminary data.</text>
</comment>
<accession>X6NV45</accession>
<dbReference type="EMBL" id="ASPP01005854">
    <property type="protein sequence ID" value="ETO29768.1"/>
    <property type="molecule type" value="Genomic_DNA"/>
</dbReference>